<evidence type="ECO:0000313" key="6">
    <source>
        <dbReference type="Proteomes" id="UP000036261"/>
    </source>
</evidence>
<dbReference type="EMBL" id="LFND01000001">
    <property type="protein sequence ID" value="KMQ66820.1"/>
    <property type="molecule type" value="Genomic_DNA"/>
</dbReference>
<organism evidence="5 6">
    <name type="scientific">Chryseobacterium angstadtii</name>
    <dbReference type="NCBI Taxonomy" id="558151"/>
    <lineage>
        <taxon>Bacteria</taxon>
        <taxon>Pseudomonadati</taxon>
        <taxon>Bacteroidota</taxon>
        <taxon>Flavobacteriia</taxon>
        <taxon>Flavobacteriales</taxon>
        <taxon>Weeksellaceae</taxon>
        <taxon>Chryseobacterium group</taxon>
        <taxon>Chryseobacterium</taxon>
    </lineage>
</organism>
<dbReference type="GO" id="GO:0008870">
    <property type="term" value="F:galactoside O-acetyltransferase activity"/>
    <property type="evidence" value="ECO:0007669"/>
    <property type="project" value="TreeGrafter"/>
</dbReference>
<proteinExistence type="inferred from homology"/>
<dbReference type="PANTHER" id="PTHR43017">
    <property type="entry name" value="GALACTOSIDE O-ACETYLTRANSFERASE"/>
    <property type="match status" value="1"/>
</dbReference>
<dbReference type="Proteomes" id="UP000036261">
    <property type="component" value="Unassembled WGS sequence"/>
</dbReference>
<keyword evidence="2" id="KW-0677">Repeat</keyword>
<keyword evidence="3 4" id="KW-0012">Acyltransferase</keyword>
<evidence type="ECO:0000256" key="3">
    <source>
        <dbReference type="ARBA" id="ARBA00023315"/>
    </source>
</evidence>
<dbReference type="Pfam" id="PF00132">
    <property type="entry name" value="Hexapep"/>
    <property type="match status" value="1"/>
</dbReference>
<dbReference type="OrthoDB" id="9812571at2"/>
<sequence length="202" mass="22774">MNPIKKFIEYQIFHRINNFFYPQYYRQKYEYMLPHVLFFHYLVPQKILRINGNVPWPVHFTSEVRNHTKIKKGIMCDPGDNPNIYIQANNGIIIGNNVGFGAGTSLISANHNHNDHSIHDECGPIVIGNNVFVGTNSVILPGVNIGDNVVIGAGSIVAKDIPSNSIAVGNPCKVIKQKEPYIEDFTKTIFNRKLPEGLNLKF</sequence>
<accession>A0A0J7LD41</accession>
<dbReference type="CDD" id="cd04647">
    <property type="entry name" value="LbH_MAT_like"/>
    <property type="match status" value="1"/>
</dbReference>
<gene>
    <name evidence="5" type="ORF">ACM46_04785</name>
</gene>
<dbReference type="EC" id="2.3.1.-" evidence="4"/>
<evidence type="ECO:0000256" key="2">
    <source>
        <dbReference type="ARBA" id="ARBA00022737"/>
    </source>
</evidence>
<name>A0A0J7LD41_9FLAO</name>
<dbReference type="InterPro" id="IPR039369">
    <property type="entry name" value="LacA-like"/>
</dbReference>
<dbReference type="SUPFAM" id="SSF51161">
    <property type="entry name" value="Trimeric LpxA-like enzymes"/>
    <property type="match status" value="1"/>
</dbReference>
<protein>
    <recommendedName>
        <fullName evidence="4">Acetyltransferase</fullName>
        <ecNumber evidence="4">2.3.1.-</ecNumber>
    </recommendedName>
</protein>
<evidence type="ECO:0000256" key="1">
    <source>
        <dbReference type="ARBA" id="ARBA00022679"/>
    </source>
</evidence>
<dbReference type="PROSITE" id="PS00101">
    <property type="entry name" value="HEXAPEP_TRANSFERASES"/>
    <property type="match status" value="1"/>
</dbReference>
<dbReference type="Gene3D" id="2.160.10.10">
    <property type="entry name" value="Hexapeptide repeat proteins"/>
    <property type="match status" value="1"/>
</dbReference>
<comment type="caution">
    <text evidence="5">The sequence shown here is derived from an EMBL/GenBank/DDBJ whole genome shotgun (WGS) entry which is preliminary data.</text>
</comment>
<dbReference type="PANTHER" id="PTHR43017:SF1">
    <property type="entry name" value="ACETYLTRANSFERASE YJL218W-RELATED"/>
    <property type="match status" value="1"/>
</dbReference>
<evidence type="ECO:0000313" key="5">
    <source>
        <dbReference type="EMBL" id="KMQ66820.1"/>
    </source>
</evidence>
<dbReference type="PATRIC" id="fig|558151.6.peg.999"/>
<dbReference type="AlphaFoldDB" id="A0A0J7LD41"/>
<dbReference type="RefSeq" id="WP_053082666.1">
    <property type="nucleotide sequence ID" value="NZ_LFND01000001.1"/>
</dbReference>
<dbReference type="STRING" id="558151.ACM46_04785"/>
<reference evidence="5 6" key="1">
    <citation type="journal article" date="2013" name="Int. J. Syst. Evol. Microbiol.">
        <title>Chryseobacterium angstadtii sp. nov., isolated from a newt tank.</title>
        <authorList>
            <person name="Kirk K.E."/>
            <person name="Hoffman J.A."/>
            <person name="Smith K.A."/>
            <person name="Strahan B.L."/>
            <person name="Failor K.C."/>
            <person name="Krebs J.E."/>
            <person name="Gale A.N."/>
            <person name="Do T.D."/>
            <person name="Sontag T.C."/>
            <person name="Batties A.M."/>
            <person name="Mistiszyn K."/>
            <person name="Newman J.D."/>
        </authorList>
    </citation>
    <scope>NUCLEOTIDE SEQUENCE [LARGE SCALE GENOMIC DNA]</scope>
    <source>
        <strain evidence="5 6">KM</strain>
    </source>
</reference>
<dbReference type="InterPro" id="IPR018357">
    <property type="entry name" value="Hexapep_transf_CS"/>
</dbReference>
<dbReference type="InterPro" id="IPR011004">
    <property type="entry name" value="Trimer_LpxA-like_sf"/>
</dbReference>
<evidence type="ECO:0000256" key="4">
    <source>
        <dbReference type="RuleBase" id="RU367021"/>
    </source>
</evidence>
<comment type="similarity">
    <text evidence="4">Belongs to the transferase hexapeptide repeat family.</text>
</comment>
<keyword evidence="1 4" id="KW-0808">Transferase</keyword>
<dbReference type="InterPro" id="IPR001451">
    <property type="entry name" value="Hexapep"/>
</dbReference>
<keyword evidence="6" id="KW-1185">Reference proteome</keyword>